<dbReference type="SUPFAM" id="SSF51338">
    <property type="entry name" value="Composite domain of metallo-dependent hydrolases"/>
    <property type="match status" value="2"/>
</dbReference>
<evidence type="ECO:0000256" key="5">
    <source>
        <dbReference type="PIRSR" id="PIRSR611778-50"/>
    </source>
</evidence>
<proteinExistence type="inferred from homology"/>
<dbReference type="GO" id="GO:0046872">
    <property type="term" value="F:metal ion binding"/>
    <property type="evidence" value="ECO:0007669"/>
    <property type="project" value="UniProtKB-KW"/>
</dbReference>
<dbReference type="FunFam" id="3.20.20.140:FF:000174">
    <property type="entry name" value="Dihydropyrimidinase-related protein 2"/>
    <property type="match status" value="1"/>
</dbReference>
<dbReference type="AlphaFoldDB" id="A0A7G9GWG9"/>
<comment type="cofactor">
    <cofactor evidence="1">
        <name>Zn(2+)</name>
        <dbReference type="ChEBI" id="CHEBI:29105"/>
    </cofactor>
</comment>
<evidence type="ECO:0000256" key="2">
    <source>
        <dbReference type="ARBA" id="ARBA00008829"/>
    </source>
</evidence>
<protein>
    <submittedName>
        <fullName evidence="7">Dihydropyrimidinase</fullName>
        <ecNumber evidence="7">3.5.2.2</ecNumber>
    </submittedName>
</protein>
<keyword evidence="8" id="KW-1185">Reference proteome</keyword>
<dbReference type="PANTHER" id="PTHR11647:SF1">
    <property type="entry name" value="COLLAPSIN RESPONSE MEDIATOR PROTEIN"/>
    <property type="match status" value="1"/>
</dbReference>
<evidence type="ECO:0000259" key="6">
    <source>
        <dbReference type="Pfam" id="PF01979"/>
    </source>
</evidence>
<dbReference type="InterPro" id="IPR011778">
    <property type="entry name" value="Hydantoinase/dihydroPyrase"/>
</dbReference>
<dbReference type="InterPro" id="IPR032466">
    <property type="entry name" value="Metal_Hydrolase"/>
</dbReference>
<evidence type="ECO:0000256" key="1">
    <source>
        <dbReference type="ARBA" id="ARBA00001947"/>
    </source>
</evidence>
<dbReference type="Gene3D" id="2.30.40.10">
    <property type="entry name" value="Urease, subunit C, domain 1"/>
    <property type="match status" value="1"/>
</dbReference>
<dbReference type="EC" id="3.5.2.2" evidence="7"/>
<evidence type="ECO:0000313" key="7">
    <source>
        <dbReference type="EMBL" id="QNM15151.1"/>
    </source>
</evidence>
<reference evidence="7 8" key="1">
    <citation type="submission" date="2020-08" db="EMBL/GenBank/DDBJ databases">
        <authorList>
            <person name="Liu C."/>
            <person name="Sun Q."/>
        </authorList>
    </citation>
    <scope>NUCLEOTIDE SEQUENCE [LARGE SCALE GENOMIC DNA]</scope>
    <source>
        <strain evidence="7 8">NSJ-57</strain>
    </source>
</reference>
<dbReference type="Proteomes" id="UP000515913">
    <property type="component" value="Chromosome"/>
</dbReference>
<accession>A0A7G9GWG9</accession>
<dbReference type="InterPro" id="IPR006680">
    <property type="entry name" value="Amidohydro-rel"/>
</dbReference>
<dbReference type="NCBIfam" id="TIGR02033">
    <property type="entry name" value="D-hydantoinase"/>
    <property type="match status" value="1"/>
</dbReference>
<dbReference type="KEGG" id="fho:H9Q81_09605"/>
<evidence type="ECO:0000256" key="4">
    <source>
        <dbReference type="ARBA" id="ARBA00022801"/>
    </source>
</evidence>
<dbReference type="InterPro" id="IPR050378">
    <property type="entry name" value="Metallo-dep_Hydrolases_sf"/>
</dbReference>
<dbReference type="SUPFAM" id="SSF51556">
    <property type="entry name" value="Metallo-dependent hydrolases"/>
    <property type="match status" value="1"/>
</dbReference>
<dbReference type="CDD" id="cd01314">
    <property type="entry name" value="D-HYD"/>
    <property type="match status" value="1"/>
</dbReference>
<feature type="modified residue" description="N6-carboxylysine" evidence="5">
    <location>
        <position position="149"/>
    </location>
</feature>
<evidence type="ECO:0000313" key="8">
    <source>
        <dbReference type="Proteomes" id="UP000515913"/>
    </source>
</evidence>
<dbReference type="Pfam" id="PF01979">
    <property type="entry name" value="Amidohydro_1"/>
    <property type="match status" value="1"/>
</dbReference>
<name>A0A7G9GWG9_9FUSO</name>
<feature type="domain" description="Amidohydrolase-related" evidence="6">
    <location>
        <begin position="49"/>
        <end position="431"/>
    </location>
</feature>
<evidence type="ECO:0000256" key="3">
    <source>
        <dbReference type="ARBA" id="ARBA00022723"/>
    </source>
</evidence>
<dbReference type="EMBL" id="CP060637">
    <property type="protein sequence ID" value="QNM15151.1"/>
    <property type="molecule type" value="Genomic_DNA"/>
</dbReference>
<dbReference type="GO" id="GO:0005829">
    <property type="term" value="C:cytosol"/>
    <property type="evidence" value="ECO:0007669"/>
    <property type="project" value="TreeGrafter"/>
</dbReference>
<gene>
    <name evidence="7" type="primary">hydA</name>
    <name evidence="7" type="ORF">H9Q81_09605</name>
</gene>
<sequence length="455" mass="50975">MGLLLKNANIVTDKDKFLADVYIENGVISKIGENLNVKAERTIDLTGKYLMPGGIDVHTHFDIDVGIARSADNFYTGSLAAAYGGTTTIVDHMGFGPKGCNLHHQLDYYHNLAKDSVIDYSFHGVIQHIDQNILGEIDQMIEDGIPSFKGYMTYGYKLSDIEMLKLSEKLSKSGGLLTVHPENNDIIDFFREKFAAENKLSPIYHAKSRPDKCEGEAVNRMIDITNMTNCPLYIVHLSCNDALEHIKKAIDKGQKVYAETCPQYLVLDEDLYNRKDGVKYICSPPIREKSHQDKLWEGIQNGYIQTIATDHCSFNYELKKEMGEKDFRNCPNGLPGVETRMSIIFSEGVSKGRINLNKFVELVSTNPAKIFGMYPKKGAIQIGSDADLVVIDPKLKKIITAKELHENVDYTPFEGIEIVGCPVMTISQGEVIVENNKFVGEKGRGKFIKRNPFKS</sequence>
<organism evidence="7 8">
    <name type="scientific">Fusobacterium hominis</name>
    <dbReference type="NCBI Taxonomy" id="2764326"/>
    <lineage>
        <taxon>Bacteria</taxon>
        <taxon>Fusobacteriati</taxon>
        <taxon>Fusobacteriota</taxon>
        <taxon>Fusobacteriia</taxon>
        <taxon>Fusobacteriales</taxon>
        <taxon>Fusobacteriaceae</taxon>
        <taxon>Fusobacterium</taxon>
    </lineage>
</organism>
<dbReference type="Gene3D" id="3.20.20.140">
    <property type="entry name" value="Metal-dependent hydrolases"/>
    <property type="match status" value="1"/>
</dbReference>
<dbReference type="InterPro" id="IPR011059">
    <property type="entry name" value="Metal-dep_hydrolase_composite"/>
</dbReference>
<dbReference type="PANTHER" id="PTHR11647">
    <property type="entry name" value="HYDRANTOINASE/DIHYDROPYRIMIDINASE FAMILY MEMBER"/>
    <property type="match status" value="1"/>
</dbReference>
<comment type="PTM">
    <text evidence="5">Carbamylation allows a single lysine to coordinate two divalent metal cations.</text>
</comment>
<dbReference type="RefSeq" id="WP_187422859.1">
    <property type="nucleotide sequence ID" value="NZ_CP060637.1"/>
</dbReference>
<keyword evidence="3" id="KW-0479">Metal-binding</keyword>
<dbReference type="GO" id="GO:0004157">
    <property type="term" value="F:dihydropyrimidinase activity"/>
    <property type="evidence" value="ECO:0007669"/>
    <property type="project" value="UniProtKB-EC"/>
</dbReference>
<keyword evidence="4 7" id="KW-0378">Hydrolase</keyword>
<comment type="similarity">
    <text evidence="2">Belongs to the metallo-dependent hydrolases superfamily. Hydantoinase/dihydropyrimidinase family.</text>
</comment>